<organism evidence="2 4">
    <name type="scientific">Adineta steineri</name>
    <dbReference type="NCBI Taxonomy" id="433720"/>
    <lineage>
        <taxon>Eukaryota</taxon>
        <taxon>Metazoa</taxon>
        <taxon>Spiralia</taxon>
        <taxon>Gnathifera</taxon>
        <taxon>Rotifera</taxon>
        <taxon>Eurotatoria</taxon>
        <taxon>Bdelloidea</taxon>
        <taxon>Adinetida</taxon>
        <taxon>Adinetidae</taxon>
        <taxon>Adineta</taxon>
    </lineage>
</organism>
<dbReference type="Pfam" id="PF05024">
    <property type="entry name" value="Gpi1"/>
    <property type="match status" value="1"/>
</dbReference>
<keyword evidence="4" id="KW-1185">Reference proteome</keyword>
<dbReference type="GO" id="GO:0016020">
    <property type="term" value="C:membrane"/>
    <property type="evidence" value="ECO:0007669"/>
    <property type="project" value="InterPro"/>
</dbReference>
<evidence type="ECO:0000313" key="4">
    <source>
        <dbReference type="Proteomes" id="UP000663832"/>
    </source>
</evidence>
<evidence type="ECO:0008006" key="5">
    <source>
        <dbReference type="Google" id="ProtNLM"/>
    </source>
</evidence>
<dbReference type="PANTHER" id="PTHR21329">
    <property type="entry name" value="PHOSPHATIDYLINOSITOL N-ACETYLGLUCOSAMINYLTRANSFERASE SUBUNIT Q-RELATED"/>
    <property type="match status" value="1"/>
</dbReference>
<keyword evidence="1" id="KW-1133">Transmembrane helix</keyword>
<comment type="caution">
    <text evidence="2">The sequence shown here is derived from an EMBL/GenBank/DDBJ whole genome shotgun (WGS) entry which is preliminary data.</text>
</comment>
<dbReference type="InterPro" id="IPR007720">
    <property type="entry name" value="PigQ/GPI1"/>
</dbReference>
<feature type="transmembrane region" description="Helical" evidence="1">
    <location>
        <begin position="271"/>
        <end position="294"/>
    </location>
</feature>
<dbReference type="GO" id="GO:0005783">
    <property type="term" value="C:endoplasmic reticulum"/>
    <property type="evidence" value="ECO:0007669"/>
    <property type="project" value="TreeGrafter"/>
</dbReference>
<name>A0A813RCL8_9BILA</name>
<feature type="transmembrane region" description="Helical" evidence="1">
    <location>
        <begin position="344"/>
        <end position="367"/>
    </location>
</feature>
<dbReference type="Proteomes" id="UP000663832">
    <property type="component" value="Unassembled WGS sequence"/>
</dbReference>
<dbReference type="AlphaFoldDB" id="A0A813RCL8"/>
<feature type="transmembrane region" description="Helical" evidence="1">
    <location>
        <begin position="300"/>
        <end position="323"/>
    </location>
</feature>
<dbReference type="PANTHER" id="PTHR21329:SF3">
    <property type="entry name" value="PHOSPHATIDYLINOSITOL N-ACETYLGLUCOSAMINYLTRANSFERASE SUBUNIT Q"/>
    <property type="match status" value="1"/>
</dbReference>
<dbReference type="GO" id="GO:0006506">
    <property type="term" value="P:GPI anchor biosynthetic process"/>
    <property type="evidence" value="ECO:0007669"/>
    <property type="project" value="InterPro"/>
</dbReference>
<keyword evidence="1" id="KW-0812">Transmembrane</keyword>
<proteinExistence type="predicted"/>
<feature type="transmembrane region" description="Helical" evidence="1">
    <location>
        <begin position="244"/>
        <end position="264"/>
    </location>
</feature>
<evidence type="ECO:0000313" key="3">
    <source>
        <dbReference type="EMBL" id="CAF0828872.1"/>
    </source>
</evidence>
<dbReference type="EMBL" id="CAJNOI010000019">
    <property type="protein sequence ID" value="CAF0828872.1"/>
    <property type="molecule type" value="Genomic_DNA"/>
</dbReference>
<dbReference type="Proteomes" id="UP000663877">
    <property type="component" value="Unassembled WGS sequence"/>
</dbReference>
<reference evidence="2" key="1">
    <citation type="submission" date="2021-02" db="EMBL/GenBank/DDBJ databases">
        <authorList>
            <person name="Nowell W R."/>
        </authorList>
    </citation>
    <scope>NUCLEOTIDE SEQUENCE</scope>
</reference>
<feature type="transmembrane region" description="Helical" evidence="1">
    <location>
        <begin position="175"/>
        <end position="194"/>
    </location>
</feature>
<sequence length="469" mass="55088">MILYIEKEILLDTHCQDLYLCDTGVNNEYLVTSPIDQCSCKKQQAILCKYDHDLCQNRCLSEQKLYIKQNNESNEILINNHSTNVILLEKNELEYNSEIVYICDRNNLPKPILEHLNNKLTYTKNNSTTDVLISQTAICDFLLKHSMLVQNAYGMYLKFQQARHNPFQLRRHANIGYLLANIFVGILCSFILFGNFDLNRLISNEILIQTQNLTTWIKSIIEWLMHAPVGLKLNQPLVDFLARFYFYHIYLWSGYLEALVITVLPYLYQLMFILCFFGISLVIGAICDFIRLLTIHLYCFYIYAARLFNWQIRLLINLFRLFCGKKQNPLRNYRLDSHLCDIDQLFIVTLSFTILLFLLPSIFMYYAVFTSIWTVTVLTVKIIQYIGQFLLQIPVYEFYLWLMGSRIIRGTPRLSINYGYSTDNTVCFNFHFDPVSFFTLYHVCNIHSSLSLISFSKLFLTILKGQPMV</sequence>
<dbReference type="EMBL" id="CAJNOM010000010">
    <property type="protein sequence ID" value="CAF0779095.1"/>
    <property type="molecule type" value="Genomic_DNA"/>
</dbReference>
<gene>
    <name evidence="3" type="ORF">BJG266_LOCUS6676</name>
    <name evidence="2" type="ORF">QVE165_LOCUS3051</name>
</gene>
<evidence type="ECO:0000256" key="1">
    <source>
        <dbReference type="SAM" id="Phobius"/>
    </source>
</evidence>
<feature type="transmembrane region" description="Helical" evidence="1">
    <location>
        <begin position="382"/>
        <end position="402"/>
    </location>
</feature>
<protein>
    <recommendedName>
        <fullName evidence="5">Phosphatidylinositol N-acetylglucosaminyltransferase subunit Q</fullName>
    </recommendedName>
</protein>
<accession>A0A813RCL8</accession>
<keyword evidence="1" id="KW-0472">Membrane</keyword>
<dbReference type="OrthoDB" id="70250at2759"/>
<evidence type="ECO:0000313" key="2">
    <source>
        <dbReference type="EMBL" id="CAF0779095.1"/>
    </source>
</evidence>